<reference evidence="2 3" key="1">
    <citation type="journal article" date="2017" name="Curr. Biol.">
        <title>Genome architecture and evolution of a unichromosomal asexual nematode.</title>
        <authorList>
            <person name="Fradin H."/>
            <person name="Zegar C."/>
            <person name="Gutwein M."/>
            <person name="Lucas J."/>
            <person name="Kovtun M."/>
            <person name="Corcoran D."/>
            <person name="Baugh L.R."/>
            <person name="Kiontke K."/>
            <person name="Gunsalus K."/>
            <person name="Fitch D.H."/>
            <person name="Piano F."/>
        </authorList>
    </citation>
    <scope>NUCLEOTIDE SEQUENCE [LARGE SCALE GENOMIC DNA]</scope>
    <source>
        <strain evidence="2">PF1309</strain>
    </source>
</reference>
<dbReference type="InterPro" id="IPR036034">
    <property type="entry name" value="PDZ_sf"/>
</dbReference>
<sequence length="223" mass="24224">MTAGNRKEEVMFVTSKINAGVDLKDGVVICVLPSSRLLGCLFVGDKINSVNGVTNIRTTADFLKAATSKLPGKVTIDLTREEALLPTTPGTEMFEMTLKWKSGGNTGLLIHDDVSGRVAVAVIETGSTVSRVIRPGDILLKVNQIDAKDKETVKALINKSVAMMHQVTLTIERHPGVQTSAIVQKEDVKKMDLNPKINKSARDSDLIYSDGQKYWIVSMSGRV</sequence>
<evidence type="ECO:0000313" key="3">
    <source>
        <dbReference type="Proteomes" id="UP000218231"/>
    </source>
</evidence>
<feature type="domain" description="PDZ" evidence="1">
    <location>
        <begin position="8"/>
        <end position="82"/>
    </location>
</feature>
<accession>A0A2A2JCW1</accession>
<dbReference type="InterPro" id="IPR040264">
    <property type="entry name" value="T15H9.4-like"/>
</dbReference>
<dbReference type="Gene3D" id="2.30.42.10">
    <property type="match status" value="1"/>
</dbReference>
<dbReference type="PANTHER" id="PTHR31327:SF5">
    <property type="entry name" value="PDZ DOMAIN-CONTAINING PROTEIN"/>
    <property type="match status" value="1"/>
</dbReference>
<proteinExistence type="predicted"/>
<dbReference type="Proteomes" id="UP000218231">
    <property type="component" value="Unassembled WGS sequence"/>
</dbReference>
<evidence type="ECO:0000259" key="1">
    <source>
        <dbReference type="SMART" id="SM00228"/>
    </source>
</evidence>
<organism evidence="2 3">
    <name type="scientific">Diploscapter pachys</name>
    <dbReference type="NCBI Taxonomy" id="2018661"/>
    <lineage>
        <taxon>Eukaryota</taxon>
        <taxon>Metazoa</taxon>
        <taxon>Ecdysozoa</taxon>
        <taxon>Nematoda</taxon>
        <taxon>Chromadorea</taxon>
        <taxon>Rhabditida</taxon>
        <taxon>Rhabditina</taxon>
        <taxon>Rhabditomorpha</taxon>
        <taxon>Rhabditoidea</taxon>
        <taxon>Rhabditidae</taxon>
        <taxon>Diploscapter</taxon>
    </lineage>
</organism>
<feature type="domain" description="PDZ" evidence="1">
    <location>
        <begin position="104"/>
        <end position="175"/>
    </location>
</feature>
<comment type="caution">
    <text evidence="2">The sequence shown here is derived from an EMBL/GenBank/DDBJ whole genome shotgun (WGS) entry which is preliminary data.</text>
</comment>
<name>A0A2A2JCW1_9BILA</name>
<evidence type="ECO:0000313" key="2">
    <source>
        <dbReference type="EMBL" id="PAV59352.1"/>
    </source>
</evidence>
<dbReference type="OrthoDB" id="5852987at2759"/>
<dbReference type="InterPro" id="IPR001478">
    <property type="entry name" value="PDZ"/>
</dbReference>
<dbReference type="SUPFAM" id="SSF50156">
    <property type="entry name" value="PDZ domain-like"/>
    <property type="match status" value="1"/>
</dbReference>
<keyword evidence="3" id="KW-1185">Reference proteome</keyword>
<dbReference type="EMBL" id="LIAE01010529">
    <property type="protein sequence ID" value="PAV59352.1"/>
    <property type="molecule type" value="Genomic_DNA"/>
</dbReference>
<protein>
    <recommendedName>
        <fullName evidence="1">PDZ domain-containing protein</fullName>
    </recommendedName>
</protein>
<dbReference type="SMART" id="SM00228">
    <property type="entry name" value="PDZ"/>
    <property type="match status" value="2"/>
</dbReference>
<gene>
    <name evidence="2" type="ORF">WR25_21395</name>
</gene>
<dbReference type="AlphaFoldDB" id="A0A2A2JCW1"/>
<dbReference type="PANTHER" id="PTHR31327">
    <property type="entry name" value="SPERM MEIOSIS PDZ DOMAIN CONTAINING PROTEINS-RELATED"/>
    <property type="match status" value="1"/>
</dbReference>